<proteinExistence type="predicted"/>
<evidence type="ECO:0000313" key="1">
    <source>
        <dbReference type="EMBL" id="VVC88469.1"/>
    </source>
</evidence>
<dbReference type="AlphaFoldDB" id="A0A5E4PQT6"/>
<dbReference type="EMBL" id="FZQP02000337">
    <property type="protein sequence ID" value="VVC88469.1"/>
    <property type="molecule type" value="Genomic_DNA"/>
</dbReference>
<gene>
    <name evidence="1" type="ORF">LSINAPIS_LOCUS1828</name>
</gene>
<organism evidence="1 2">
    <name type="scientific">Leptidea sinapis</name>
    <dbReference type="NCBI Taxonomy" id="189913"/>
    <lineage>
        <taxon>Eukaryota</taxon>
        <taxon>Metazoa</taxon>
        <taxon>Ecdysozoa</taxon>
        <taxon>Arthropoda</taxon>
        <taxon>Hexapoda</taxon>
        <taxon>Insecta</taxon>
        <taxon>Pterygota</taxon>
        <taxon>Neoptera</taxon>
        <taxon>Endopterygota</taxon>
        <taxon>Lepidoptera</taxon>
        <taxon>Glossata</taxon>
        <taxon>Ditrysia</taxon>
        <taxon>Papilionoidea</taxon>
        <taxon>Pieridae</taxon>
        <taxon>Dismorphiinae</taxon>
        <taxon>Leptidea</taxon>
    </lineage>
</organism>
<reference evidence="1 2" key="1">
    <citation type="submission" date="2017-07" db="EMBL/GenBank/DDBJ databases">
        <authorList>
            <person name="Talla V."/>
            <person name="Backstrom N."/>
        </authorList>
    </citation>
    <scope>NUCLEOTIDE SEQUENCE [LARGE SCALE GENOMIC DNA]</scope>
</reference>
<accession>A0A5E4PQT6</accession>
<dbReference type="Proteomes" id="UP000324832">
    <property type="component" value="Unassembled WGS sequence"/>
</dbReference>
<protein>
    <submittedName>
        <fullName evidence="1">Uncharacterized protein</fullName>
    </submittedName>
</protein>
<name>A0A5E4PQT6_9NEOP</name>
<keyword evidence="2" id="KW-1185">Reference proteome</keyword>
<evidence type="ECO:0000313" key="2">
    <source>
        <dbReference type="Proteomes" id="UP000324832"/>
    </source>
</evidence>
<sequence length="68" mass="7470">MLLVASREIQTNISQGIYEARYDRKIARMVAQSILVGSGEAGVTQESWGDEVCVYQIVMGAIKDAVSY</sequence>